<proteinExistence type="predicted"/>
<name>A0A7Y0HBG2_9GAMM</name>
<evidence type="ECO:0000313" key="2">
    <source>
        <dbReference type="Proteomes" id="UP000570493"/>
    </source>
</evidence>
<protein>
    <submittedName>
        <fullName evidence="1">Uncharacterized protein</fullName>
    </submittedName>
</protein>
<reference evidence="1" key="1">
    <citation type="submission" date="2020-04" db="EMBL/GenBank/DDBJ databases">
        <title>Genome Sequencing for Pseudoaltermonas arctica.</title>
        <authorList>
            <person name="Elkins N.S."/>
        </authorList>
    </citation>
    <scope>NUCLEOTIDE SEQUENCE [LARGE SCALE GENOMIC DNA]</scope>
    <source>
        <strain evidence="1">NEC-BIFX-2020_0012</strain>
    </source>
</reference>
<dbReference type="Proteomes" id="UP000570493">
    <property type="component" value="Unassembled WGS sequence"/>
</dbReference>
<dbReference type="AlphaFoldDB" id="A0A7Y0HBG2"/>
<gene>
    <name evidence="1" type="ORF">HHO47_03075</name>
</gene>
<dbReference type="EMBL" id="JABBMT010000003">
    <property type="protein sequence ID" value="NMM39847.1"/>
    <property type="molecule type" value="Genomic_DNA"/>
</dbReference>
<organism evidence="1 2">
    <name type="scientific">Pseudoalteromonas arctica</name>
    <dbReference type="NCBI Taxonomy" id="394751"/>
    <lineage>
        <taxon>Bacteria</taxon>
        <taxon>Pseudomonadati</taxon>
        <taxon>Pseudomonadota</taxon>
        <taxon>Gammaproteobacteria</taxon>
        <taxon>Alteromonadales</taxon>
        <taxon>Pseudoalteromonadaceae</taxon>
        <taxon>Pseudoalteromonas</taxon>
    </lineage>
</organism>
<accession>A0A7Y0HBG2</accession>
<keyword evidence="2" id="KW-1185">Reference proteome</keyword>
<sequence>MKKYVLLTMFSLVLLTFTVMVVMGRRRFSVAHNKTTTMQGYATMQLTNASDDVHIAGSKYIPLSCAAAFKAKQ</sequence>
<evidence type="ECO:0000313" key="1">
    <source>
        <dbReference type="EMBL" id="NMM39847.1"/>
    </source>
</evidence>
<comment type="caution">
    <text evidence="1">The sequence shown here is derived from an EMBL/GenBank/DDBJ whole genome shotgun (WGS) entry which is preliminary data.</text>
</comment>
<dbReference type="RefSeq" id="WP_169018793.1">
    <property type="nucleotide sequence ID" value="NZ_JABBMT010000003.1"/>
</dbReference>